<dbReference type="EMBL" id="UZAM01015045">
    <property type="protein sequence ID" value="VDP36950.1"/>
    <property type="molecule type" value="Genomic_DNA"/>
</dbReference>
<evidence type="ECO:0000313" key="2">
    <source>
        <dbReference type="EMBL" id="VDP36950.1"/>
    </source>
</evidence>
<proteinExistence type="predicted"/>
<dbReference type="Proteomes" id="UP000270296">
    <property type="component" value="Unassembled WGS sequence"/>
</dbReference>
<protein>
    <submittedName>
        <fullName evidence="4">Ig-like domain-containing protein</fullName>
    </submittedName>
</protein>
<dbReference type="AlphaFoldDB" id="A0A183J5D5"/>
<organism evidence="4">
    <name type="scientific">Soboliphyme baturini</name>
    <dbReference type="NCBI Taxonomy" id="241478"/>
    <lineage>
        <taxon>Eukaryota</taxon>
        <taxon>Metazoa</taxon>
        <taxon>Ecdysozoa</taxon>
        <taxon>Nematoda</taxon>
        <taxon>Enoplea</taxon>
        <taxon>Dorylaimia</taxon>
        <taxon>Dioctophymatida</taxon>
        <taxon>Dioctophymatoidea</taxon>
        <taxon>Soboliphymatidae</taxon>
        <taxon>Soboliphyme</taxon>
    </lineage>
</organism>
<dbReference type="WBParaSite" id="SBAD_0001146101-mRNA-1">
    <property type="protein sequence ID" value="SBAD_0001146101-mRNA-1"/>
    <property type="gene ID" value="SBAD_0001146101"/>
</dbReference>
<evidence type="ECO:0000313" key="4">
    <source>
        <dbReference type="WBParaSite" id="SBAD_0001146101-mRNA-1"/>
    </source>
</evidence>
<name>A0A183J5D5_9BILA</name>
<dbReference type="PROSITE" id="PS50835">
    <property type="entry name" value="IG_LIKE"/>
    <property type="match status" value="1"/>
</dbReference>
<reference evidence="4" key="1">
    <citation type="submission" date="2016-06" db="UniProtKB">
        <authorList>
            <consortium name="WormBaseParasite"/>
        </authorList>
    </citation>
    <scope>IDENTIFICATION</scope>
</reference>
<dbReference type="Gene3D" id="2.60.40.10">
    <property type="entry name" value="Immunoglobulins"/>
    <property type="match status" value="1"/>
</dbReference>
<dbReference type="InterPro" id="IPR007110">
    <property type="entry name" value="Ig-like_dom"/>
</dbReference>
<feature type="domain" description="Ig-like" evidence="1">
    <location>
        <begin position="57"/>
        <end position="93"/>
    </location>
</feature>
<accession>A0A183J5D5</accession>
<evidence type="ECO:0000313" key="3">
    <source>
        <dbReference type="Proteomes" id="UP000270296"/>
    </source>
</evidence>
<dbReference type="InterPro" id="IPR036179">
    <property type="entry name" value="Ig-like_dom_sf"/>
</dbReference>
<dbReference type="InterPro" id="IPR013783">
    <property type="entry name" value="Ig-like_fold"/>
</dbReference>
<keyword evidence="3" id="KW-1185">Reference proteome</keyword>
<dbReference type="OrthoDB" id="10253954at2759"/>
<sequence length="172" mass="18970">YVIESGSNGYSALRIDPVRDRDNNTDITCVVSNVHGSETASAKLVVISPENLPTGFPRIVEDPRLRAVEKGSSETMTCNARGDKPLTVLWLKNFLPVDMNNRRYSVSTIGNPGNPRRKAQTANLSITPTRRLRASVRPSMRLLACACCLPFDDDFASCSVRCSLFNGLMYND</sequence>
<dbReference type="SUPFAM" id="SSF48726">
    <property type="entry name" value="Immunoglobulin"/>
    <property type="match status" value="2"/>
</dbReference>
<reference evidence="2 3" key="2">
    <citation type="submission" date="2018-11" db="EMBL/GenBank/DDBJ databases">
        <authorList>
            <consortium name="Pathogen Informatics"/>
        </authorList>
    </citation>
    <scope>NUCLEOTIDE SEQUENCE [LARGE SCALE GENOMIC DNA]</scope>
</reference>
<gene>
    <name evidence="2" type="ORF">SBAD_LOCUS11083</name>
</gene>
<evidence type="ECO:0000259" key="1">
    <source>
        <dbReference type="PROSITE" id="PS50835"/>
    </source>
</evidence>